<sequence>MARWRGGSYKTMADRNEAIRAMNEFRRATKEEKRRKDKEKRDKRNADRRKAATPKARATRAAVTGRSTRSTGSRFLFPTTGTGRTDMQTEYDNISNDMPKDWLPANLRANINKMPRPNLRPRGIENPGNHCYLNSILQAFMHMPQFLHWIRGHVVTQNCTPHWEPEDPGTRPDERIYTHGPCICCSMKALVEEYWGPTDPLTRPIRWTSASLEAIKRIAFQNFDTGFSLETEARFVREQQEDAQEALVFLQNVLNDYDTRTDQFDAMFRLCLVPMHTCTDCGKHKEAVVQTDANLLVTFDKQTHNTVASAIHDKFEKYPGPESKCESATCGGANTDKLQVWIIRAAPRILTITLVVFDYQEDTPIKKLHAVEIGEELDLTRYQEVKVVPLKYRLSTVVSHSGNTANAGHYVASVRSQGASPFFNINDHRVLSINPAEFRANPQRPPGVRTMQGFQAYMLTYIMDEAPVERFLGVGARERARLAS</sequence>
<dbReference type="PANTHER" id="PTHR24006">
    <property type="entry name" value="UBIQUITIN CARBOXYL-TERMINAL HYDROLASE"/>
    <property type="match status" value="1"/>
</dbReference>
<accession>A0A177CUY8</accession>
<feature type="domain" description="USP" evidence="2">
    <location>
        <begin position="122"/>
        <end position="464"/>
    </location>
</feature>
<dbReference type="InterPro" id="IPR050164">
    <property type="entry name" value="Peptidase_C19"/>
</dbReference>
<dbReference type="SUPFAM" id="SSF54001">
    <property type="entry name" value="Cysteine proteinases"/>
    <property type="match status" value="1"/>
</dbReference>
<dbReference type="GO" id="GO:0005829">
    <property type="term" value="C:cytosol"/>
    <property type="evidence" value="ECO:0007669"/>
    <property type="project" value="TreeGrafter"/>
</dbReference>
<dbReference type="InParanoid" id="A0A177CUY8"/>
<evidence type="ECO:0000259" key="2">
    <source>
        <dbReference type="PROSITE" id="PS50235"/>
    </source>
</evidence>
<protein>
    <submittedName>
        <fullName evidence="3">Cysteine proteinase</fullName>
    </submittedName>
</protein>
<evidence type="ECO:0000256" key="1">
    <source>
        <dbReference type="SAM" id="MobiDB-lite"/>
    </source>
</evidence>
<reference evidence="3 4" key="1">
    <citation type="submission" date="2016-05" db="EMBL/GenBank/DDBJ databases">
        <title>Comparative analysis of secretome profiles of manganese(II)-oxidizing ascomycete fungi.</title>
        <authorList>
            <consortium name="DOE Joint Genome Institute"/>
            <person name="Zeiner C.A."/>
            <person name="Purvine S.O."/>
            <person name="Zink E.M."/>
            <person name="Wu S."/>
            <person name="Pasa-Tolic L."/>
            <person name="Chaput D.L."/>
            <person name="Haridas S."/>
            <person name="Grigoriev I.V."/>
            <person name="Santelli C.M."/>
            <person name="Hansel C.M."/>
        </authorList>
    </citation>
    <scope>NUCLEOTIDE SEQUENCE [LARGE SCALE GENOMIC DNA]</scope>
    <source>
        <strain evidence="3 4">AP3s5-JAC2a</strain>
    </source>
</reference>
<dbReference type="RefSeq" id="XP_018041421.1">
    <property type="nucleotide sequence ID" value="XM_018183935.1"/>
</dbReference>
<dbReference type="GO" id="GO:0005634">
    <property type="term" value="C:nucleus"/>
    <property type="evidence" value="ECO:0007669"/>
    <property type="project" value="TreeGrafter"/>
</dbReference>
<organism evidence="3 4">
    <name type="scientific">Paraphaeosphaeria sporulosa</name>
    <dbReference type="NCBI Taxonomy" id="1460663"/>
    <lineage>
        <taxon>Eukaryota</taxon>
        <taxon>Fungi</taxon>
        <taxon>Dikarya</taxon>
        <taxon>Ascomycota</taxon>
        <taxon>Pezizomycotina</taxon>
        <taxon>Dothideomycetes</taxon>
        <taxon>Pleosporomycetidae</taxon>
        <taxon>Pleosporales</taxon>
        <taxon>Massarineae</taxon>
        <taxon>Didymosphaeriaceae</taxon>
        <taxon>Paraphaeosphaeria</taxon>
    </lineage>
</organism>
<dbReference type="STRING" id="1460663.A0A177CUY8"/>
<dbReference type="InterPro" id="IPR018200">
    <property type="entry name" value="USP_CS"/>
</dbReference>
<dbReference type="Gene3D" id="3.90.70.10">
    <property type="entry name" value="Cysteine proteinases"/>
    <property type="match status" value="1"/>
</dbReference>
<dbReference type="InterPro" id="IPR038765">
    <property type="entry name" value="Papain-like_cys_pep_sf"/>
</dbReference>
<name>A0A177CUY8_9PLEO</name>
<evidence type="ECO:0000313" key="3">
    <source>
        <dbReference type="EMBL" id="OAG11056.1"/>
    </source>
</evidence>
<dbReference type="OrthoDB" id="3787839at2759"/>
<dbReference type="Pfam" id="PF00443">
    <property type="entry name" value="UCH"/>
    <property type="match status" value="1"/>
</dbReference>
<dbReference type="GO" id="GO:0016579">
    <property type="term" value="P:protein deubiquitination"/>
    <property type="evidence" value="ECO:0007669"/>
    <property type="project" value="InterPro"/>
</dbReference>
<feature type="compositionally biased region" description="Low complexity" evidence="1">
    <location>
        <begin position="53"/>
        <end position="62"/>
    </location>
</feature>
<dbReference type="Proteomes" id="UP000077069">
    <property type="component" value="Unassembled WGS sequence"/>
</dbReference>
<keyword evidence="4" id="KW-1185">Reference proteome</keyword>
<dbReference type="InterPro" id="IPR028889">
    <property type="entry name" value="USP"/>
</dbReference>
<feature type="compositionally biased region" description="Basic and acidic residues" evidence="1">
    <location>
        <begin position="12"/>
        <end position="50"/>
    </location>
</feature>
<feature type="region of interest" description="Disordered" evidence="1">
    <location>
        <begin position="1"/>
        <end position="86"/>
    </location>
</feature>
<evidence type="ECO:0000313" key="4">
    <source>
        <dbReference type="Proteomes" id="UP000077069"/>
    </source>
</evidence>
<proteinExistence type="predicted"/>
<dbReference type="InterPro" id="IPR001394">
    <property type="entry name" value="Peptidase_C19_UCH"/>
</dbReference>
<dbReference type="EMBL" id="KV441549">
    <property type="protein sequence ID" value="OAG11056.1"/>
    <property type="molecule type" value="Genomic_DNA"/>
</dbReference>
<dbReference type="GO" id="GO:0004843">
    <property type="term" value="F:cysteine-type deubiquitinase activity"/>
    <property type="evidence" value="ECO:0007669"/>
    <property type="project" value="InterPro"/>
</dbReference>
<feature type="compositionally biased region" description="Polar residues" evidence="1">
    <location>
        <begin position="65"/>
        <end position="86"/>
    </location>
</feature>
<gene>
    <name evidence="3" type="ORF">CC84DRAFT_1238324</name>
</gene>
<dbReference type="GeneID" id="28767421"/>
<dbReference type="AlphaFoldDB" id="A0A177CUY8"/>
<dbReference type="PROSITE" id="PS50235">
    <property type="entry name" value="USP_3"/>
    <property type="match status" value="1"/>
</dbReference>
<dbReference type="PROSITE" id="PS00972">
    <property type="entry name" value="USP_1"/>
    <property type="match status" value="1"/>
</dbReference>